<keyword evidence="3" id="KW-1185">Reference proteome</keyword>
<dbReference type="AlphaFoldDB" id="K5X2K4"/>
<dbReference type="RefSeq" id="XP_007394860.1">
    <property type="nucleotide sequence ID" value="XM_007394798.1"/>
</dbReference>
<gene>
    <name evidence="2" type="ORF">PHACADRAFT_183570</name>
</gene>
<proteinExistence type="predicted"/>
<organism evidence="2 3">
    <name type="scientific">Phanerochaete carnosa (strain HHB-10118-sp)</name>
    <name type="common">White-rot fungus</name>
    <name type="synonym">Peniophora carnosa</name>
    <dbReference type="NCBI Taxonomy" id="650164"/>
    <lineage>
        <taxon>Eukaryota</taxon>
        <taxon>Fungi</taxon>
        <taxon>Dikarya</taxon>
        <taxon>Basidiomycota</taxon>
        <taxon>Agaricomycotina</taxon>
        <taxon>Agaricomycetes</taxon>
        <taxon>Polyporales</taxon>
        <taxon>Phanerochaetaceae</taxon>
        <taxon>Phanerochaete</taxon>
    </lineage>
</organism>
<dbReference type="OrthoDB" id="2791154at2759"/>
<dbReference type="Proteomes" id="UP000008370">
    <property type="component" value="Unassembled WGS sequence"/>
</dbReference>
<name>K5X2K4_PHACS</name>
<dbReference type="InterPro" id="IPR040976">
    <property type="entry name" value="Pkinase_fungal"/>
</dbReference>
<evidence type="ECO:0000313" key="2">
    <source>
        <dbReference type="EMBL" id="EKM57032.1"/>
    </source>
</evidence>
<dbReference type="EMBL" id="JH930471">
    <property type="protein sequence ID" value="EKM57032.1"/>
    <property type="molecule type" value="Genomic_DNA"/>
</dbReference>
<dbReference type="InParanoid" id="K5X2K4"/>
<dbReference type="Pfam" id="PF17667">
    <property type="entry name" value="Pkinase_fungal"/>
    <property type="match status" value="1"/>
</dbReference>
<dbReference type="HOGENOM" id="CLU_569980_0_0_1"/>
<evidence type="ECO:0000313" key="3">
    <source>
        <dbReference type="Proteomes" id="UP000008370"/>
    </source>
</evidence>
<dbReference type="KEGG" id="pco:PHACADRAFT_183570"/>
<sequence>MAAEYDAFCKDDPVHKAADHEEKLLSESDAVTVEITGEGFKELVPGVDMGDELVCSVKGFDTIDFSQLSNKAEDIRYDPLCAVFNSFAEVSGCKGCFKITATHCETKEIDFRPDIALYPDDVPLATEAYLREVTKDNPNVARCAWAWMIMALEVKCKDEDAGYGFEVAITDAHSRARIPLFRNTPRGRQSRAQFVKYACEIMQRQHRTHVYSIYITSSAVRFFRFDRAGCIVSAPIDLRSQFALFRDITYRLLNLSSKDQGFDDTVSLASPDLLRTLRACRPKGKPYLEQLYHDHLTPNKHLYPIYQVTCPVVSIGDAAQIAPVDHAGNPLPPEQRTYLIGKPVTTRSSPTGRCTRGYMAFEVEMRRMVFLKDQWRAAPRRPELDVYRRLHSRIQDESSRKYIATPIAGGDIDGQRTDSQDFMNHLDSRLRPVERVHTRLITKEIGRPLETYHGSYELIKFVRHAFTGMHRYCLSLSAG</sequence>
<feature type="domain" description="Fungal-type protein kinase" evidence="1">
    <location>
        <begin position="188"/>
        <end position="393"/>
    </location>
</feature>
<protein>
    <recommendedName>
        <fullName evidence="1">Fungal-type protein kinase domain-containing protein</fullName>
    </recommendedName>
</protein>
<reference evidence="2 3" key="1">
    <citation type="journal article" date="2012" name="BMC Genomics">
        <title>Comparative genomics of the white-rot fungi, Phanerochaete carnosa and P. chrysosporium, to elucidate the genetic basis of the distinct wood types they colonize.</title>
        <authorList>
            <person name="Suzuki H."/>
            <person name="MacDonald J."/>
            <person name="Syed K."/>
            <person name="Salamov A."/>
            <person name="Hori C."/>
            <person name="Aerts A."/>
            <person name="Henrissat B."/>
            <person name="Wiebenga A."/>
            <person name="vanKuyk P.A."/>
            <person name="Barry K."/>
            <person name="Lindquist E."/>
            <person name="LaButti K."/>
            <person name="Lapidus A."/>
            <person name="Lucas S."/>
            <person name="Coutinho P."/>
            <person name="Gong Y."/>
            <person name="Samejima M."/>
            <person name="Mahadevan R."/>
            <person name="Abou-Zaid M."/>
            <person name="de Vries R.P."/>
            <person name="Igarashi K."/>
            <person name="Yadav J.S."/>
            <person name="Grigoriev I.V."/>
            <person name="Master E.R."/>
        </authorList>
    </citation>
    <scope>NUCLEOTIDE SEQUENCE [LARGE SCALE GENOMIC DNA]</scope>
    <source>
        <strain evidence="2 3">HHB-10118-sp</strain>
    </source>
</reference>
<evidence type="ECO:0000259" key="1">
    <source>
        <dbReference type="Pfam" id="PF17667"/>
    </source>
</evidence>
<accession>K5X2K4</accession>
<dbReference type="GeneID" id="18910157"/>